<dbReference type="EMBL" id="ANOF01000085">
    <property type="protein sequence ID" value="EMI26817.1"/>
    <property type="molecule type" value="Genomic_DNA"/>
</dbReference>
<evidence type="ECO:0000313" key="3">
    <source>
        <dbReference type="Proteomes" id="UP000011996"/>
    </source>
</evidence>
<reference evidence="2 3" key="1">
    <citation type="journal article" date="2013" name="Mar. Genomics">
        <title>Expression of sulfatases in Rhodopirellula baltica and the diversity of sulfatases in the genus Rhodopirellula.</title>
        <authorList>
            <person name="Wegner C.E."/>
            <person name="Richter-Heitmann T."/>
            <person name="Klindworth A."/>
            <person name="Klockow C."/>
            <person name="Richter M."/>
            <person name="Achstetter T."/>
            <person name="Glockner F.O."/>
            <person name="Harder J."/>
        </authorList>
    </citation>
    <scope>NUCLEOTIDE SEQUENCE [LARGE SCALE GENOMIC DNA]</scope>
    <source>
        <strain evidence="2 3">SH398</strain>
    </source>
</reference>
<keyword evidence="1" id="KW-0812">Transmembrane</keyword>
<keyword evidence="1" id="KW-0472">Membrane</keyword>
<comment type="caution">
    <text evidence="2">The sequence shown here is derived from an EMBL/GenBank/DDBJ whole genome shotgun (WGS) entry which is preliminary data.</text>
</comment>
<dbReference type="AlphaFoldDB" id="M5SGJ6"/>
<proteinExistence type="predicted"/>
<name>M5SGJ6_9BACT</name>
<protein>
    <submittedName>
        <fullName evidence="2">Uncharacterized protein</fullName>
    </submittedName>
</protein>
<feature type="transmembrane region" description="Helical" evidence="1">
    <location>
        <begin position="21"/>
        <end position="43"/>
    </location>
</feature>
<accession>M5SGJ6</accession>
<evidence type="ECO:0000313" key="2">
    <source>
        <dbReference type="EMBL" id="EMI26817.1"/>
    </source>
</evidence>
<sequence length="45" mass="4894">MLVRFLVCLHVERRCKAMRMVLLAGALLGLVGEGAFFFGIGLADV</sequence>
<evidence type="ECO:0000256" key="1">
    <source>
        <dbReference type="SAM" id="Phobius"/>
    </source>
</evidence>
<gene>
    <name evidence="2" type="ORF">RESH_02710</name>
</gene>
<organism evidence="2 3">
    <name type="scientific">Rhodopirellula europaea SH398</name>
    <dbReference type="NCBI Taxonomy" id="1263868"/>
    <lineage>
        <taxon>Bacteria</taxon>
        <taxon>Pseudomonadati</taxon>
        <taxon>Planctomycetota</taxon>
        <taxon>Planctomycetia</taxon>
        <taxon>Pirellulales</taxon>
        <taxon>Pirellulaceae</taxon>
        <taxon>Rhodopirellula</taxon>
    </lineage>
</organism>
<dbReference type="Proteomes" id="UP000011996">
    <property type="component" value="Unassembled WGS sequence"/>
</dbReference>
<dbReference type="PATRIC" id="fig|1263868.3.peg.2940"/>
<dbReference type="STRING" id="1263868.RESH_02710"/>
<keyword evidence="1" id="KW-1133">Transmembrane helix</keyword>